<dbReference type="EC" id="3.1.3.25" evidence="8"/>
<dbReference type="AlphaFoldDB" id="A0A1G8MPH4"/>
<comment type="cofactor">
    <cofactor evidence="2 7 8">
        <name>Mg(2+)</name>
        <dbReference type="ChEBI" id="CHEBI:18420"/>
    </cofactor>
</comment>
<dbReference type="PANTHER" id="PTHR20854:SF4">
    <property type="entry name" value="INOSITOL-1-MONOPHOSPHATASE-RELATED"/>
    <property type="match status" value="1"/>
</dbReference>
<dbReference type="PROSITE" id="PS00630">
    <property type="entry name" value="IMP_2"/>
    <property type="match status" value="1"/>
</dbReference>
<dbReference type="SUPFAM" id="SSF56655">
    <property type="entry name" value="Carbohydrate phosphatase"/>
    <property type="match status" value="1"/>
</dbReference>
<feature type="binding site" evidence="7">
    <location>
        <position position="295"/>
    </location>
    <ligand>
        <name>Mg(2+)</name>
        <dbReference type="ChEBI" id="CHEBI:18420"/>
        <label>1</label>
        <note>catalytic</note>
    </ligand>
</feature>
<proteinExistence type="inferred from homology"/>
<evidence type="ECO:0000256" key="6">
    <source>
        <dbReference type="ARBA" id="ARBA00022842"/>
    </source>
</evidence>
<comment type="similarity">
    <text evidence="3 8">Belongs to the inositol monophosphatase superfamily.</text>
</comment>
<dbReference type="GO" id="GO:0046872">
    <property type="term" value="F:metal ion binding"/>
    <property type="evidence" value="ECO:0007669"/>
    <property type="project" value="UniProtKB-KW"/>
</dbReference>
<evidence type="ECO:0000256" key="1">
    <source>
        <dbReference type="ARBA" id="ARBA00001033"/>
    </source>
</evidence>
<organism evidence="10 11">
    <name type="scientific">Rhodococcus triatomae</name>
    <dbReference type="NCBI Taxonomy" id="300028"/>
    <lineage>
        <taxon>Bacteria</taxon>
        <taxon>Bacillati</taxon>
        <taxon>Actinomycetota</taxon>
        <taxon>Actinomycetes</taxon>
        <taxon>Mycobacteriales</taxon>
        <taxon>Nocardiaceae</taxon>
        <taxon>Rhodococcus</taxon>
    </lineage>
</organism>
<evidence type="ECO:0000256" key="2">
    <source>
        <dbReference type="ARBA" id="ARBA00001946"/>
    </source>
</evidence>
<dbReference type="Gene3D" id="3.40.190.80">
    <property type="match status" value="1"/>
</dbReference>
<evidence type="ECO:0000256" key="8">
    <source>
        <dbReference type="RuleBase" id="RU364068"/>
    </source>
</evidence>
<evidence type="ECO:0000256" key="4">
    <source>
        <dbReference type="ARBA" id="ARBA00022723"/>
    </source>
</evidence>
<evidence type="ECO:0000256" key="7">
    <source>
        <dbReference type="PIRSR" id="PIRSR600760-2"/>
    </source>
</evidence>
<dbReference type="PRINTS" id="PR00377">
    <property type="entry name" value="IMPHPHTASES"/>
</dbReference>
<feature type="region of interest" description="Disordered" evidence="9">
    <location>
        <begin position="15"/>
        <end position="70"/>
    </location>
</feature>
<dbReference type="Proteomes" id="UP000183263">
    <property type="component" value="Unassembled WGS sequence"/>
</dbReference>
<reference evidence="10 11" key="1">
    <citation type="submission" date="2016-10" db="EMBL/GenBank/DDBJ databases">
        <authorList>
            <person name="de Groot N.N."/>
        </authorList>
    </citation>
    <scope>NUCLEOTIDE SEQUENCE [LARGE SCALE GENOMIC DNA]</scope>
    <source>
        <strain evidence="10 11">DSM 44892</strain>
    </source>
</reference>
<dbReference type="GO" id="GO:0006020">
    <property type="term" value="P:inositol metabolic process"/>
    <property type="evidence" value="ECO:0007669"/>
    <property type="project" value="TreeGrafter"/>
</dbReference>
<accession>A0A1G8MPH4</accession>
<dbReference type="InterPro" id="IPR033942">
    <property type="entry name" value="IMPase"/>
</dbReference>
<feature type="binding site" evidence="7">
    <location>
        <position position="163"/>
    </location>
    <ligand>
        <name>Mg(2+)</name>
        <dbReference type="ChEBI" id="CHEBI:18420"/>
        <label>1</label>
        <note>catalytic</note>
    </ligand>
</feature>
<dbReference type="InterPro" id="IPR020550">
    <property type="entry name" value="Inositol_monophosphatase_CS"/>
</dbReference>
<dbReference type="GO" id="GO:0007165">
    <property type="term" value="P:signal transduction"/>
    <property type="evidence" value="ECO:0007669"/>
    <property type="project" value="TreeGrafter"/>
</dbReference>
<dbReference type="InterPro" id="IPR000760">
    <property type="entry name" value="Inositol_monophosphatase-like"/>
</dbReference>
<dbReference type="PROSITE" id="PS00629">
    <property type="entry name" value="IMP_1"/>
    <property type="match status" value="1"/>
</dbReference>
<dbReference type="Pfam" id="PF00459">
    <property type="entry name" value="Inositol_P"/>
    <property type="match status" value="1"/>
</dbReference>
<evidence type="ECO:0000256" key="9">
    <source>
        <dbReference type="SAM" id="MobiDB-lite"/>
    </source>
</evidence>
<dbReference type="PANTHER" id="PTHR20854">
    <property type="entry name" value="INOSITOL MONOPHOSPHATASE"/>
    <property type="match status" value="1"/>
</dbReference>
<name>A0A1G8MPH4_9NOCA</name>
<dbReference type="GO" id="GO:0046854">
    <property type="term" value="P:phosphatidylinositol phosphate biosynthetic process"/>
    <property type="evidence" value="ECO:0007669"/>
    <property type="project" value="InterPro"/>
</dbReference>
<feature type="binding site" evidence="7">
    <location>
        <position position="165"/>
    </location>
    <ligand>
        <name>Mg(2+)</name>
        <dbReference type="ChEBI" id="CHEBI:18420"/>
        <label>1</label>
        <note>catalytic</note>
    </ligand>
</feature>
<dbReference type="EMBL" id="FNDN01000010">
    <property type="protein sequence ID" value="SDI69929.1"/>
    <property type="molecule type" value="Genomic_DNA"/>
</dbReference>
<dbReference type="InterPro" id="IPR020583">
    <property type="entry name" value="Inositol_monoP_metal-BS"/>
</dbReference>
<feature type="compositionally biased region" description="Low complexity" evidence="9">
    <location>
        <begin position="33"/>
        <end position="52"/>
    </location>
</feature>
<dbReference type="GO" id="GO:0008934">
    <property type="term" value="F:inositol monophosphate 1-phosphatase activity"/>
    <property type="evidence" value="ECO:0007669"/>
    <property type="project" value="InterPro"/>
</dbReference>
<dbReference type="CDD" id="cd01639">
    <property type="entry name" value="IMPase"/>
    <property type="match status" value="1"/>
</dbReference>
<keyword evidence="5 8" id="KW-0378">Hydrolase</keyword>
<evidence type="ECO:0000256" key="3">
    <source>
        <dbReference type="ARBA" id="ARBA00009759"/>
    </source>
</evidence>
<comment type="catalytic activity">
    <reaction evidence="1 8">
        <text>a myo-inositol phosphate + H2O = myo-inositol + phosphate</text>
        <dbReference type="Rhea" id="RHEA:24056"/>
        <dbReference type="ChEBI" id="CHEBI:15377"/>
        <dbReference type="ChEBI" id="CHEBI:17268"/>
        <dbReference type="ChEBI" id="CHEBI:43474"/>
        <dbReference type="ChEBI" id="CHEBI:84139"/>
        <dbReference type="EC" id="3.1.3.25"/>
    </reaction>
</comment>
<evidence type="ECO:0000313" key="11">
    <source>
        <dbReference type="Proteomes" id="UP000183263"/>
    </source>
</evidence>
<keyword evidence="11" id="KW-1185">Reference proteome</keyword>
<feature type="binding site" evidence="7">
    <location>
        <position position="166"/>
    </location>
    <ligand>
        <name>Mg(2+)</name>
        <dbReference type="ChEBI" id="CHEBI:18420"/>
        <label>1</label>
        <note>catalytic</note>
    </ligand>
</feature>
<keyword evidence="6 7" id="KW-0460">Magnesium</keyword>
<evidence type="ECO:0000256" key="5">
    <source>
        <dbReference type="ARBA" id="ARBA00022801"/>
    </source>
</evidence>
<dbReference type="Gene3D" id="3.30.540.10">
    <property type="entry name" value="Fructose-1,6-Bisphosphatase, subunit A, domain 1"/>
    <property type="match status" value="1"/>
</dbReference>
<protein>
    <recommendedName>
        <fullName evidence="8">Inositol-1-monophosphatase</fullName>
        <ecNumber evidence="8">3.1.3.25</ecNumber>
    </recommendedName>
</protein>
<feature type="binding site" evidence="7">
    <location>
        <position position="146"/>
    </location>
    <ligand>
        <name>Mg(2+)</name>
        <dbReference type="ChEBI" id="CHEBI:18420"/>
        <label>1</label>
        <note>catalytic</note>
    </ligand>
</feature>
<gene>
    <name evidence="10" type="ORF">SAMN05444695_11031</name>
</gene>
<sequence length="356" mass="36773">MVTGARYDALPVRRGIGMWSDGPVSATESSRPSSDTQGSDTTSSGTTSSDTTNPPAPNDGVTPPDTGTGLPALRAVAVEVAREAAAHIRRRRPEIFAVSGTRDEAESSVQTKSTRTDPVTVVDREAEQVIRARLELLRPGDAILGEEGGGDHADAAGLRWVVDPIDGTVNFLYGIPAYSVSLAVQRDGVSIAGAVVDVVADVTYSAARGAGASMTDAAGHSTPLRCNPITALAMALVATGFGYGADRRRRQGEFVARLLPRVRDIRRMGSAALDLCMVASGRVDAHYEHGLNPWDWAAGALVAEEAGARVRVPSARSSGAAGDLTVASAPGIADELDATVAELGLDEPIPEGVAAG</sequence>
<evidence type="ECO:0000313" key="10">
    <source>
        <dbReference type="EMBL" id="SDI69929.1"/>
    </source>
</evidence>
<keyword evidence="4 7" id="KW-0479">Metal-binding</keyword>